<reference evidence="1 2" key="1">
    <citation type="submission" date="2017-09" db="EMBL/GenBank/DDBJ databases">
        <authorList>
            <person name="Haney C."/>
            <person name="Melnyk R."/>
        </authorList>
    </citation>
    <scope>NUCLEOTIDE SEQUENCE [LARGE SCALE GENOMIC DNA]</scope>
    <source>
        <strain evidence="1 2">CH229</strain>
    </source>
</reference>
<gene>
    <name evidence="1" type="ORF">CP335_13545</name>
</gene>
<name>A0A854X129_PSEFL</name>
<sequence length="95" mass="10646">MLEMLEDVIGINEAGLVCHPYKYQRGPKKGRFSYTFKNDNKSFQGIDEAGLRVLIEDGQFNDAGRIFMLPSGSTNVEGHGALNVIRYKGELLPIR</sequence>
<organism evidence="1 2">
    <name type="scientific">Pseudomonas fluorescens</name>
    <dbReference type="NCBI Taxonomy" id="294"/>
    <lineage>
        <taxon>Bacteria</taxon>
        <taxon>Pseudomonadati</taxon>
        <taxon>Pseudomonadota</taxon>
        <taxon>Gammaproteobacteria</taxon>
        <taxon>Pseudomonadales</taxon>
        <taxon>Pseudomonadaceae</taxon>
        <taxon>Pseudomonas</taxon>
    </lineage>
</organism>
<proteinExistence type="predicted"/>
<dbReference type="Proteomes" id="UP000218643">
    <property type="component" value="Unassembled WGS sequence"/>
</dbReference>
<dbReference type="AlphaFoldDB" id="A0A854X129"/>
<dbReference type="RefSeq" id="WP_096796168.1">
    <property type="nucleotide sequence ID" value="NZ_NXHE01000014.1"/>
</dbReference>
<protein>
    <submittedName>
        <fullName evidence="1">Uncharacterized protein</fullName>
    </submittedName>
</protein>
<dbReference type="EMBL" id="NXHE01000014">
    <property type="protein sequence ID" value="PCM49096.1"/>
    <property type="molecule type" value="Genomic_DNA"/>
</dbReference>
<comment type="caution">
    <text evidence="1">The sequence shown here is derived from an EMBL/GenBank/DDBJ whole genome shotgun (WGS) entry which is preliminary data.</text>
</comment>
<reference evidence="1 2" key="2">
    <citation type="submission" date="2017-10" db="EMBL/GenBank/DDBJ databases">
        <title>Rhizosphere-associated Pseudomonas modulate jasmonic acid/salicylic acid antagonism to induce systemic resistance to herbivores at the cost of susceptibility to pathogens.</title>
        <authorList>
            <person name="Haney C.H."/>
            <person name="Wiesmann C.L."/>
            <person name="Shapiro L.R."/>
            <person name="O'Sullivan L.R."/>
            <person name="Khorasani S."/>
            <person name="Melnyk R.A."/>
            <person name="Xiao L."/>
            <person name="Bush J."/>
            <person name="Carrillo J."/>
            <person name="Pierce N.E."/>
            <person name="Ausubel F.M."/>
        </authorList>
    </citation>
    <scope>NUCLEOTIDE SEQUENCE [LARGE SCALE GENOMIC DNA]</scope>
    <source>
        <strain evidence="1 2">CH229</strain>
    </source>
</reference>
<accession>A0A854X129</accession>
<evidence type="ECO:0000313" key="1">
    <source>
        <dbReference type="EMBL" id="PCM49096.1"/>
    </source>
</evidence>
<evidence type="ECO:0000313" key="2">
    <source>
        <dbReference type="Proteomes" id="UP000218643"/>
    </source>
</evidence>